<dbReference type="eggNOG" id="arCOG06181">
    <property type="taxonomic scope" value="Archaea"/>
</dbReference>
<dbReference type="GeneID" id="23798376"/>
<gene>
    <name evidence="3" type="ORF">HLRTI_003013</name>
    <name evidence="2" type="ORF">HTIA_0282</name>
</gene>
<dbReference type="InterPro" id="IPR036249">
    <property type="entry name" value="Thioredoxin-like_sf"/>
</dbReference>
<evidence type="ECO:0000313" key="3">
    <source>
        <dbReference type="EMBL" id="ERJ05007.1"/>
    </source>
</evidence>
<dbReference type="GO" id="GO:0016491">
    <property type="term" value="F:oxidoreductase activity"/>
    <property type="evidence" value="ECO:0007669"/>
    <property type="project" value="InterPro"/>
</dbReference>
<dbReference type="PROSITE" id="PS51352">
    <property type="entry name" value="THIOREDOXIN_2"/>
    <property type="match status" value="1"/>
</dbReference>
<dbReference type="EMBL" id="HF571520">
    <property type="protein sequence ID" value="CCQ32432.1"/>
    <property type="molecule type" value="Genomic_DNA"/>
</dbReference>
<dbReference type="EMBL" id="AFNT02000047">
    <property type="protein sequence ID" value="ERJ05007.1"/>
    <property type="molecule type" value="Genomic_DNA"/>
</dbReference>
<keyword evidence="5" id="KW-1185">Reference proteome</keyword>
<dbReference type="STRING" id="1033806.HTIA_0282"/>
<dbReference type="Proteomes" id="UP000015381">
    <property type="component" value="Chromosome I"/>
</dbReference>
<dbReference type="Pfam" id="PF08534">
    <property type="entry name" value="Redoxin"/>
    <property type="match status" value="1"/>
</dbReference>
<evidence type="ECO:0000313" key="4">
    <source>
        <dbReference type="Proteomes" id="UP000003861"/>
    </source>
</evidence>
<evidence type="ECO:0000313" key="5">
    <source>
        <dbReference type="Proteomes" id="UP000015381"/>
    </source>
</evidence>
<reference evidence="3 4" key="1">
    <citation type="journal article" date="2011" name="J. Bacteriol.">
        <title>Genome sequence of Halorhabdus tiamatea, the first archaeon isolated from a deep-sea anoxic brine lake.</title>
        <authorList>
            <person name="Antunes A."/>
            <person name="Alam I."/>
            <person name="Bajic V.B."/>
            <person name="Stingl U."/>
        </authorList>
    </citation>
    <scope>NUCLEOTIDE SEQUENCE [LARGE SCALE GENOMIC DNA]</scope>
    <source>
        <strain evidence="3 4">SARL4B</strain>
    </source>
</reference>
<evidence type="ECO:0000313" key="2">
    <source>
        <dbReference type="EMBL" id="CCQ32432.1"/>
    </source>
</evidence>
<dbReference type="PANTHER" id="PTHR42852">
    <property type="entry name" value="THIOL:DISULFIDE INTERCHANGE PROTEIN DSBE"/>
    <property type="match status" value="1"/>
</dbReference>
<dbReference type="OrthoDB" id="115386at2157"/>
<dbReference type="InterPro" id="IPR013740">
    <property type="entry name" value="Redoxin"/>
</dbReference>
<dbReference type="KEGG" id="hti:HTIA_0282"/>
<feature type="domain" description="Thioredoxin" evidence="1">
    <location>
        <begin position="36"/>
        <end position="178"/>
    </location>
</feature>
<dbReference type="InterPro" id="IPR050553">
    <property type="entry name" value="Thioredoxin_ResA/DsbE_sf"/>
</dbReference>
<dbReference type="HOGENOM" id="CLU_090892_1_0_2"/>
<dbReference type="InterPro" id="IPR013766">
    <property type="entry name" value="Thioredoxin_domain"/>
</dbReference>
<dbReference type="Proteomes" id="UP000003861">
    <property type="component" value="Unassembled WGS sequence"/>
</dbReference>
<evidence type="ECO:0000259" key="1">
    <source>
        <dbReference type="PROSITE" id="PS51352"/>
    </source>
</evidence>
<dbReference type="PANTHER" id="PTHR42852:SF13">
    <property type="entry name" value="PROTEIN DIPZ"/>
    <property type="match status" value="1"/>
</dbReference>
<dbReference type="SUPFAM" id="SSF52833">
    <property type="entry name" value="Thioredoxin-like"/>
    <property type="match status" value="1"/>
</dbReference>
<dbReference type="AlphaFoldDB" id="F7PPW6"/>
<dbReference type="CDD" id="cd02966">
    <property type="entry name" value="TlpA_like_family"/>
    <property type="match status" value="1"/>
</dbReference>
<proteinExistence type="predicted"/>
<name>F7PPW6_9EURY</name>
<reference evidence="2 5" key="3">
    <citation type="journal article" date="2014" name="Environ. Microbiol.">
        <title>Halorhabdus tiamatea: proteogenomics and glycosidase activity measurements identify the first cultivated euryarchaeon from a deep-sea anoxic brine lake as potential polysaccharide degrader.</title>
        <authorList>
            <person name="Werner J."/>
            <person name="Ferrer M."/>
            <person name="Michel G."/>
            <person name="Mann A.J."/>
            <person name="Huang S."/>
            <person name="Juarez S."/>
            <person name="Ciordia S."/>
            <person name="Albar J.P."/>
            <person name="Alcaide M."/>
            <person name="La Cono V."/>
            <person name="Yakimov M.M."/>
            <person name="Antunes A."/>
            <person name="Taborda M."/>
            <person name="Da Costa M.S."/>
            <person name="Amann R.I."/>
            <person name="Gloeckner F.O."/>
            <person name="Golyshina O.V."/>
            <person name="Golyshin P.N."/>
            <person name="Teeling H."/>
        </authorList>
    </citation>
    <scope>NUCLEOTIDE SEQUENCE [LARGE SCALE GENOMIC DNA]</scope>
    <source>
        <strain evidence="5">SARL4B</strain>
        <strain evidence="2">Type strain: SARL4B</strain>
    </source>
</reference>
<organism evidence="3 4">
    <name type="scientific">Halorhabdus tiamatea SARL4B</name>
    <dbReference type="NCBI Taxonomy" id="1033806"/>
    <lineage>
        <taxon>Archaea</taxon>
        <taxon>Methanobacteriati</taxon>
        <taxon>Methanobacteriota</taxon>
        <taxon>Stenosarchaea group</taxon>
        <taxon>Halobacteria</taxon>
        <taxon>Halobacteriales</taxon>
        <taxon>Haloarculaceae</taxon>
        <taxon>Halorhabdus</taxon>
    </lineage>
</organism>
<protein>
    <submittedName>
        <fullName evidence="2 3">Redoxin domain protein</fullName>
    </submittedName>
</protein>
<dbReference type="RefSeq" id="WP_008528171.1">
    <property type="nucleotide sequence ID" value="NC_021921.1"/>
</dbReference>
<reference evidence="3 4" key="2">
    <citation type="journal article" date="2013" name="PLoS ONE">
        <title>INDIGO - INtegrated Data Warehouse of MIcrobial GenOmes with Examples from the Red Sea Extremophiles.</title>
        <authorList>
            <person name="Alam I."/>
            <person name="Antunes A."/>
            <person name="Kamau A.A."/>
            <person name="Ba Alawi W."/>
            <person name="Kalkatawi M."/>
            <person name="Stingl U."/>
            <person name="Bajic V.B."/>
        </authorList>
    </citation>
    <scope>NUCLEOTIDE SEQUENCE [LARGE SCALE GENOMIC DNA]</scope>
    <source>
        <strain evidence="3 4">SARL4B</strain>
    </source>
</reference>
<accession>F7PPW6</accession>
<dbReference type="Gene3D" id="3.40.30.10">
    <property type="entry name" value="Glutaredoxin"/>
    <property type="match status" value="1"/>
</dbReference>
<sequence>MRRRELLAGIGGAAVVGGSAYLAFSPSNSGAIESDGRQIDPVDVETFETANSPDGELTVPVEGSVTVIDLFATWCQPCKPALEALRTVHRDNTDVQFVSVTNEALGGDLSRADVLAWWDEFGGPWAVGHDPEGTLLARLGTSALPFSAVANPDGRIVWAEKGVPEPERVDEAISAARS</sequence>